<dbReference type="PRINTS" id="PR00038">
    <property type="entry name" value="HTHLUXR"/>
</dbReference>
<dbReference type="InterPro" id="IPR039420">
    <property type="entry name" value="WalR-like"/>
</dbReference>
<gene>
    <name evidence="8" type="ORF">B0I32_13524</name>
</gene>
<dbReference type="InterPro" id="IPR058245">
    <property type="entry name" value="NreC/VraR/RcsB-like_REC"/>
</dbReference>
<feature type="modified residue" description="4-aspartylphosphate" evidence="5">
    <location>
        <position position="55"/>
    </location>
</feature>
<dbReference type="InterPro" id="IPR001789">
    <property type="entry name" value="Sig_transdc_resp-reg_receiver"/>
</dbReference>
<feature type="domain" description="HTH luxR-type" evidence="6">
    <location>
        <begin position="152"/>
        <end position="217"/>
    </location>
</feature>
<dbReference type="AlphaFoldDB" id="A0A2T0M478"/>
<dbReference type="SUPFAM" id="SSF52172">
    <property type="entry name" value="CheY-like"/>
    <property type="match status" value="1"/>
</dbReference>
<dbReference type="SUPFAM" id="SSF46894">
    <property type="entry name" value="C-terminal effector domain of the bipartite response regulators"/>
    <property type="match status" value="1"/>
</dbReference>
<evidence type="ECO:0000256" key="5">
    <source>
        <dbReference type="PROSITE-ProRule" id="PRU00169"/>
    </source>
</evidence>
<evidence type="ECO:0000256" key="2">
    <source>
        <dbReference type="ARBA" id="ARBA00023015"/>
    </source>
</evidence>
<evidence type="ECO:0000256" key="4">
    <source>
        <dbReference type="ARBA" id="ARBA00023163"/>
    </source>
</evidence>
<dbReference type="PROSITE" id="PS50110">
    <property type="entry name" value="RESPONSE_REGULATORY"/>
    <property type="match status" value="1"/>
</dbReference>
<dbReference type="InterPro" id="IPR000792">
    <property type="entry name" value="Tscrpt_reg_LuxR_C"/>
</dbReference>
<dbReference type="Proteomes" id="UP000238312">
    <property type="component" value="Unassembled WGS sequence"/>
</dbReference>
<accession>A0A2T0M478</accession>
<sequence length="224" mass="24335">MTIRVMICEDQEIVRTGYQTAFDAQPDMTVIGVAADGPAAVEAVTALKPDVVVMDIHMPLMDGIEVTRRIAGPGIIAPPKVLVVTTFNVDQYVYDALRAGASGFLLKDAPLLELVNGVRTVARGESLLSPTVTRTLIGRFADRLRPSTPAATEDPLAVLAPREREVLRLIARGLSNAEIAAELVISFETVRTYVSRILTKLDLRDRVQAVVFAYRTGFADNTET</sequence>
<protein>
    <submittedName>
        <fullName evidence="8">LuxR family two component transcriptional regulator</fullName>
    </submittedName>
</protein>
<dbReference type="GO" id="GO:0000160">
    <property type="term" value="P:phosphorelay signal transduction system"/>
    <property type="evidence" value="ECO:0007669"/>
    <property type="project" value="InterPro"/>
</dbReference>
<keyword evidence="4" id="KW-0804">Transcription</keyword>
<dbReference type="PANTHER" id="PTHR43214:SF24">
    <property type="entry name" value="TRANSCRIPTIONAL REGULATORY PROTEIN NARL-RELATED"/>
    <property type="match status" value="1"/>
</dbReference>
<dbReference type="Pfam" id="PF00196">
    <property type="entry name" value="GerE"/>
    <property type="match status" value="1"/>
</dbReference>
<reference evidence="8 9" key="1">
    <citation type="submission" date="2018-03" db="EMBL/GenBank/DDBJ databases">
        <title>Genomic Encyclopedia of Type Strains, Phase III (KMG-III): the genomes of soil and plant-associated and newly described type strains.</title>
        <authorList>
            <person name="Whitman W."/>
        </authorList>
    </citation>
    <scope>NUCLEOTIDE SEQUENCE [LARGE SCALE GENOMIC DNA]</scope>
    <source>
        <strain evidence="8 9">CGMCC 4.7104</strain>
    </source>
</reference>
<dbReference type="GO" id="GO:0006355">
    <property type="term" value="P:regulation of DNA-templated transcription"/>
    <property type="evidence" value="ECO:0007669"/>
    <property type="project" value="InterPro"/>
</dbReference>
<keyword evidence="1 5" id="KW-0597">Phosphoprotein</keyword>
<name>A0A2T0M478_9ACTN</name>
<evidence type="ECO:0000313" key="9">
    <source>
        <dbReference type="Proteomes" id="UP000238312"/>
    </source>
</evidence>
<keyword evidence="3" id="KW-0238">DNA-binding</keyword>
<dbReference type="PROSITE" id="PS00622">
    <property type="entry name" value="HTH_LUXR_1"/>
    <property type="match status" value="1"/>
</dbReference>
<organism evidence="8 9">
    <name type="scientific">Nonomuraea fuscirosea</name>
    <dbReference type="NCBI Taxonomy" id="1291556"/>
    <lineage>
        <taxon>Bacteria</taxon>
        <taxon>Bacillati</taxon>
        <taxon>Actinomycetota</taxon>
        <taxon>Actinomycetes</taxon>
        <taxon>Streptosporangiales</taxon>
        <taxon>Streptosporangiaceae</taxon>
        <taxon>Nonomuraea</taxon>
    </lineage>
</organism>
<dbReference type="Pfam" id="PF00072">
    <property type="entry name" value="Response_reg"/>
    <property type="match status" value="1"/>
</dbReference>
<keyword evidence="2" id="KW-0805">Transcription regulation</keyword>
<dbReference type="GO" id="GO:0003677">
    <property type="term" value="F:DNA binding"/>
    <property type="evidence" value="ECO:0007669"/>
    <property type="project" value="UniProtKB-KW"/>
</dbReference>
<comment type="caution">
    <text evidence="8">The sequence shown here is derived from an EMBL/GenBank/DDBJ whole genome shotgun (WGS) entry which is preliminary data.</text>
</comment>
<dbReference type="Gene3D" id="3.40.50.2300">
    <property type="match status" value="1"/>
</dbReference>
<evidence type="ECO:0000256" key="1">
    <source>
        <dbReference type="ARBA" id="ARBA00022553"/>
    </source>
</evidence>
<dbReference type="RefSeq" id="WP_106252302.1">
    <property type="nucleotide sequence ID" value="NZ_JBFAIB010000027.1"/>
</dbReference>
<dbReference type="CDD" id="cd06170">
    <property type="entry name" value="LuxR_C_like"/>
    <property type="match status" value="1"/>
</dbReference>
<dbReference type="InterPro" id="IPR016032">
    <property type="entry name" value="Sig_transdc_resp-reg_C-effctor"/>
</dbReference>
<feature type="domain" description="Response regulatory" evidence="7">
    <location>
        <begin position="4"/>
        <end position="122"/>
    </location>
</feature>
<proteinExistence type="predicted"/>
<dbReference type="PROSITE" id="PS50043">
    <property type="entry name" value="HTH_LUXR_2"/>
    <property type="match status" value="1"/>
</dbReference>
<evidence type="ECO:0000259" key="6">
    <source>
        <dbReference type="PROSITE" id="PS50043"/>
    </source>
</evidence>
<evidence type="ECO:0000259" key="7">
    <source>
        <dbReference type="PROSITE" id="PS50110"/>
    </source>
</evidence>
<evidence type="ECO:0000313" key="8">
    <source>
        <dbReference type="EMBL" id="PRX51668.1"/>
    </source>
</evidence>
<dbReference type="CDD" id="cd17535">
    <property type="entry name" value="REC_NarL-like"/>
    <property type="match status" value="1"/>
</dbReference>
<dbReference type="InterPro" id="IPR011006">
    <property type="entry name" value="CheY-like_superfamily"/>
</dbReference>
<keyword evidence="9" id="KW-1185">Reference proteome</keyword>
<dbReference type="OrthoDB" id="9808843at2"/>
<evidence type="ECO:0000256" key="3">
    <source>
        <dbReference type="ARBA" id="ARBA00023125"/>
    </source>
</evidence>
<dbReference type="EMBL" id="PVNG01000035">
    <property type="protein sequence ID" value="PRX51668.1"/>
    <property type="molecule type" value="Genomic_DNA"/>
</dbReference>
<dbReference type="SMART" id="SM00421">
    <property type="entry name" value="HTH_LUXR"/>
    <property type="match status" value="1"/>
</dbReference>
<dbReference type="SMART" id="SM00448">
    <property type="entry name" value="REC"/>
    <property type="match status" value="1"/>
</dbReference>
<dbReference type="PANTHER" id="PTHR43214">
    <property type="entry name" value="TWO-COMPONENT RESPONSE REGULATOR"/>
    <property type="match status" value="1"/>
</dbReference>